<keyword evidence="5 9" id="KW-0808">Transferase</keyword>
<dbReference type="EMBL" id="LN879430">
    <property type="protein sequence ID" value="CUH92040.1"/>
    <property type="molecule type" value="Genomic_DNA"/>
</dbReference>
<dbReference type="NCBIfam" id="TIGR00589">
    <property type="entry name" value="ogt"/>
    <property type="match status" value="1"/>
</dbReference>
<evidence type="ECO:0000256" key="1">
    <source>
        <dbReference type="ARBA" id="ARBA00001286"/>
    </source>
</evidence>
<dbReference type="GO" id="GO:0005737">
    <property type="term" value="C:cytoplasm"/>
    <property type="evidence" value="ECO:0007669"/>
    <property type="project" value="UniProtKB-SubCell"/>
</dbReference>
<evidence type="ECO:0000256" key="4">
    <source>
        <dbReference type="ARBA" id="ARBA00022603"/>
    </source>
</evidence>
<comment type="miscellaneous">
    <text evidence="9">This enzyme catalyzes only one turnover and therefore is not strictly catalytic. According to one definition, an enzyme is a biocatalyst that acts repeatedly and over many reaction cycles.</text>
</comment>
<dbReference type="Pfam" id="PF01035">
    <property type="entry name" value="DNA_binding_1"/>
    <property type="match status" value="1"/>
</dbReference>
<dbReference type="GO" id="GO:0003908">
    <property type="term" value="F:methylated-DNA-[protein]-cysteine S-methyltransferase activity"/>
    <property type="evidence" value="ECO:0007669"/>
    <property type="project" value="UniProtKB-UniRule"/>
</dbReference>
<organism evidence="12 13">
    <name type="scientific">Herbinix luporum</name>
    <dbReference type="NCBI Taxonomy" id="1679721"/>
    <lineage>
        <taxon>Bacteria</taxon>
        <taxon>Bacillati</taxon>
        <taxon>Bacillota</taxon>
        <taxon>Clostridia</taxon>
        <taxon>Lachnospirales</taxon>
        <taxon>Lachnospiraceae</taxon>
        <taxon>Herbinix</taxon>
    </lineage>
</organism>
<dbReference type="SUPFAM" id="SSF53155">
    <property type="entry name" value="Methylated DNA-protein cysteine methyltransferase domain"/>
    <property type="match status" value="1"/>
</dbReference>
<reference evidence="13" key="1">
    <citation type="submission" date="2015-09" db="EMBL/GenBank/DDBJ databases">
        <authorList>
            <person name="Wibberg D."/>
        </authorList>
    </citation>
    <scope>NUCLEOTIDE SEQUENCE [LARGE SCALE GENOMIC DNA]</scope>
    <source>
        <strain evidence="13">SD1D</strain>
    </source>
</reference>
<dbReference type="GO" id="GO:0006307">
    <property type="term" value="P:DNA alkylation repair"/>
    <property type="evidence" value="ECO:0007669"/>
    <property type="project" value="UniProtKB-UniRule"/>
</dbReference>
<evidence type="ECO:0000256" key="7">
    <source>
        <dbReference type="ARBA" id="ARBA00023204"/>
    </source>
</evidence>
<dbReference type="GO" id="GO:0032259">
    <property type="term" value="P:methylation"/>
    <property type="evidence" value="ECO:0007669"/>
    <property type="project" value="UniProtKB-KW"/>
</dbReference>
<dbReference type="AlphaFoldDB" id="A0A0K8J3G5"/>
<feature type="domain" description="Methylated-DNA-[protein]-cysteine S-methyltransferase DNA binding" evidence="10">
    <location>
        <begin position="76"/>
        <end position="155"/>
    </location>
</feature>
<feature type="domain" description="Methylguanine DNA methyltransferase ribonuclease-like" evidence="11">
    <location>
        <begin position="6"/>
        <end position="71"/>
    </location>
</feature>
<dbReference type="PANTHER" id="PTHR10815:SF5">
    <property type="entry name" value="METHYLATED-DNA--PROTEIN-CYSTEINE METHYLTRANSFERASE"/>
    <property type="match status" value="1"/>
</dbReference>
<keyword evidence="3 9" id="KW-0963">Cytoplasm</keyword>
<evidence type="ECO:0000256" key="8">
    <source>
        <dbReference type="ARBA" id="ARBA00049348"/>
    </source>
</evidence>
<dbReference type="InterPro" id="IPR036631">
    <property type="entry name" value="MGMT_N_sf"/>
</dbReference>
<dbReference type="CDD" id="cd06445">
    <property type="entry name" value="ATase"/>
    <property type="match status" value="1"/>
</dbReference>
<proteinExistence type="inferred from homology"/>
<dbReference type="Gene3D" id="1.10.10.10">
    <property type="entry name" value="Winged helix-like DNA-binding domain superfamily/Winged helix DNA-binding domain"/>
    <property type="match status" value="1"/>
</dbReference>
<protein>
    <recommendedName>
        <fullName evidence="9">Methylated-DNA--protein-cysteine methyltransferase</fullName>
        <ecNumber evidence="9">2.1.1.63</ecNumber>
    </recommendedName>
    <alternativeName>
        <fullName evidence="9">6-O-methylguanine-DNA methyltransferase</fullName>
        <shortName evidence="9">MGMT</shortName>
    </alternativeName>
    <alternativeName>
        <fullName evidence="9">O-6-methylguanine-DNA-alkyltransferase</fullName>
    </alternativeName>
</protein>
<dbReference type="EC" id="2.1.1.63" evidence="9"/>
<keyword evidence="4 9" id="KW-0489">Methyltransferase</keyword>
<dbReference type="InterPro" id="IPR036388">
    <property type="entry name" value="WH-like_DNA-bd_sf"/>
</dbReference>
<dbReference type="HAMAP" id="MF_00772">
    <property type="entry name" value="OGT"/>
    <property type="match status" value="1"/>
</dbReference>
<dbReference type="FunFam" id="1.10.10.10:FF:000214">
    <property type="entry name" value="Methylated-DNA--protein-cysteine methyltransferase"/>
    <property type="match status" value="1"/>
</dbReference>
<comment type="subcellular location">
    <subcellularLocation>
        <location evidence="9">Cytoplasm</location>
    </subcellularLocation>
</comment>
<dbReference type="InterPro" id="IPR023546">
    <property type="entry name" value="MGMT"/>
</dbReference>
<dbReference type="InterPro" id="IPR036217">
    <property type="entry name" value="MethylDNA_cys_MeTrfase_DNAb"/>
</dbReference>
<evidence type="ECO:0000256" key="2">
    <source>
        <dbReference type="ARBA" id="ARBA00008711"/>
    </source>
</evidence>
<comment type="similarity">
    <text evidence="2 9">Belongs to the MGMT family.</text>
</comment>
<dbReference type="InterPro" id="IPR008332">
    <property type="entry name" value="MethylG_MeTrfase_N"/>
</dbReference>
<sequence>MGFGFFYDMPIGQIFIAEDGIGINKVTLAGDINEEDLKKYTMEETKLIKETAGQLREYFEGIRKEFTISLNPQGSSFQKKVWEALLQIPYGETRSYKEIAQIIGNKKAARAVGMANHNNPIMCIIPCHRVIGSDGSLIGYRGGIEIKVKLLQLEKSERK</sequence>
<evidence type="ECO:0000256" key="9">
    <source>
        <dbReference type="HAMAP-Rule" id="MF_00772"/>
    </source>
</evidence>
<dbReference type="PROSITE" id="PS00374">
    <property type="entry name" value="MGMT"/>
    <property type="match status" value="1"/>
</dbReference>
<dbReference type="RefSeq" id="WP_087758728.1">
    <property type="nucleotide sequence ID" value="NZ_DUPS01000001.1"/>
</dbReference>
<dbReference type="PANTHER" id="PTHR10815">
    <property type="entry name" value="METHYLATED-DNA--PROTEIN-CYSTEINE METHYLTRANSFERASE"/>
    <property type="match status" value="1"/>
</dbReference>
<evidence type="ECO:0000256" key="6">
    <source>
        <dbReference type="ARBA" id="ARBA00022763"/>
    </source>
</evidence>
<evidence type="ECO:0000259" key="10">
    <source>
        <dbReference type="Pfam" id="PF01035"/>
    </source>
</evidence>
<evidence type="ECO:0000313" key="12">
    <source>
        <dbReference type="EMBL" id="CUH92040.1"/>
    </source>
</evidence>
<dbReference type="Gene3D" id="3.30.160.70">
    <property type="entry name" value="Methylated DNA-protein cysteine methyltransferase domain"/>
    <property type="match status" value="1"/>
</dbReference>
<evidence type="ECO:0000313" key="13">
    <source>
        <dbReference type="Proteomes" id="UP000196053"/>
    </source>
</evidence>
<dbReference type="InterPro" id="IPR001497">
    <property type="entry name" value="MethylDNA_cys_MeTrfase_AS"/>
</dbReference>
<keyword evidence="13" id="KW-1185">Reference proteome</keyword>
<evidence type="ECO:0000259" key="11">
    <source>
        <dbReference type="Pfam" id="PF02870"/>
    </source>
</evidence>
<name>A0A0K8J3G5_9FIRM</name>
<keyword evidence="6 9" id="KW-0227">DNA damage</keyword>
<evidence type="ECO:0000256" key="5">
    <source>
        <dbReference type="ARBA" id="ARBA00022679"/>
    </source>
</evidence>
<feature type="active site" description="Nucleophile; methyl group acceptor" evidence="9">
    <location>
        <position position="127"/>
    </location>
</feature>
<comment type="catalytic activity">
    <reaction evidence="8 9">
        <text>a 6-O-methyl-2'-deoxyguanosine in DNA + L-cysteinyl-[protein] = S-methyl-L-cysteinyl-[protein] + a 2'-deoxyguanosine in DNA</text>
        <dbReference type="Rhea" id="RHEA:24000"/>
        <dbReference type="Rhea" id="RHEA-COMP:10131"/>
        <dbReference type="Rhea" id="RHEA-COMP:10132"/>
        <dbReference type="Rhea" id="RHEA-COMP:11367"/>
        <dbReference type="Rhea" id="RHEA-COMP:11368"/>
        <dbReference type="ChEBI" id="CHEBI:29950"/>
        <dbReference type="ChEBI" id="CHEBI:82612"/>
        <dbReference type="ChEBI" id="CHEBI:85445"/>
        <dbReference type="ChEBI" id="CHEBI:85448"/>
        <dbReference type="EC" id="2.1.1.63"/>
    </reaction>
</comment>
<dbReference type="Proteomes" id="UP000196053">
    <property type="component" value="Chromosome I"/>
</dbReference>
<evidence type="ECO:0000256" key="3">
    <source>
        <dbReference type="ARBA" id="ARBA00022490"/>
    </source>
</evidence>
<comment type="catalytic activity">
    <reaction evidence="1 9">
        <text>a 4-O-methyl-thymidine in DNA + L-cysteinyl-[protein] = a thymidine in DNA + S-methyl-L-cysteinyl-[protein]</text>
        <dbReference type="Rhea" id="RHEA:53428"/>
        <dbReference type="Rhea" id="RHEA-COMP:10131"/>
        <dbReference type="Rhea" id="RHEA-COMP:10132"/>
        <dbReference type="Rhea" id="RHEA-COMP:13555"/>
        <dbReference type="Rhea" id="RHEA-COMP:13556"/>
        <dbReference type="ChEBI" id="CHEBI:29950"/>
        <dbReference type="ChEBI" id="CHEBI:82612"/>
        <dbReference type="ChEBI" id="CHEBI:137386"/>
        <dbReference type="ChEBI" id="CHEBI:137387"/>
        <dbReference type="EC" id="2.1.1.63"/>
    </reaction>
</comment>
<dbReference type="KEGG" id="hsd:SD1D_0488"/>
<accession>A0A0K8J3G5</accession>
<dbReference type="Pfam" id="PF02870">
    <property type="entry name" value="Methyltransf_1N"/>
    <property type="match status" value="1"/>
</dbReference>
<dbReference type="OrthoDB" id="9802228at2"/>
<dbReference type="SUPFAM" id="SSF46767">
    <property type="entry name" value="Methylated DNA-protein cysteine methyltransferase, C-terminal domain"/>
    <property type="match status" value="1"/>
</dbReference>
<comment type="function">
    <text evidence="9">Involved in the cellular defense against the biological effects of O6-methylguanine (O6-MeG) and O4-methylthymine (O4-MeT) in DNA. Repairs the methylated nucleobase in DNA by stoichiometrically transferring the methyl group to a cysteine residue in the enzyme. This is a suicide reaction: the enzyme is irreversibly inactivated.</text>
</comment>
<gene>
    <name evidence="12" type="ORF">SD1D_0488</name>
</gene>
<keyword evidence="7 9" id="KW-0234">DNA repair</keyword>
<dbReference type="InterPro" id="IPR014048">
    <property type="entry name" value="MethylDNA_cys_MeTrfase_DNA-bd"/>
</dbReference>